<gene>
    <name evidence="2" type="ORF">OD750_002365</name>
</gene>
<dbReference type="RefSeq" id="WP_263543596.1">
    <property type="nucleotide sequence ID" value="NZ_JAOVZO020000001.1"/>
</dbReference>
<reference evidence="2" key="1">
    <citation type="submission" date="2023-02" db="EMBL/GenBank/DDBJ databases">
        <title>Tahibacter soli sp. nov. isolated from soil.</title>
        <authorList>
            <person name="Baek J.H."/>
            <person name="Lee J.K."/>
            <person name="Choi D.G."/>
            <person name="Jeon C.O."/>
        </authorList>
    </citation>
    <scope>NUCLEOTIDE SEQUENCE</scope>
    <source>
        <strain evidence="2">BL</strain>
    </source>
</reference>
<sequence>MGLTFDRAESTVELRANLDDILRDGDADGLTDLAERQLLLDPDDPDSDGDGIRDGDDALPNVARGAASGDRERAFAAVFARLRGTGNAISVGVPGSQAFVRRRTGDEATLFVVTDPANFAGLDAAHRIVVLPPSFDFAALAKHDAYAIFNPVHISLALLGNGRYAQASYNTGWSWGAFRLVLRDGRWIVVEGVTVMT</sequence>
<organism evidence="2 3">
    <name type="scientific">Tahibacter soli</name>
    <dbReference type="NCBI Taxonomy" id="2983605"/>
    <lineage>
        <taxon>Bacteria</taxon>
        <taxon>Pseudomonadati</taxon>
        <taxon>Pseudomonadota</taxon>
        <taxon>Gammaproteobacteria</taxon>
        <taxon>Lysobacterales</taxon>
        <taxon>Rhodanobacteraceae</taxon>
        <taxon>Tahibacter</taxon>
    </lineage>
</organism>
<comment type="caution">
    <text evidence="2">The sequence shown here is derived from an EMBL/GenBank/DDBJ whole genome shotgun (WGS) entry which is preliminary data.</text>
</comment>
<evidence type="ECO:0000256" key="1">
    <source>
        <dbReference type="SAM" id="MobiDB-lite"/>
    </source>
</evidence>
<dbReference type="Proteomes" id="UP001139971">
    <property type="component" value="Unassembled WGS sequence"/>
</dbReference>
<evidence type="ECO:0000313" key="3">
    <source>
        <dbReference type="Proteomes" id="UP001139971"/>
    </source>
</evidence>
<evidence type="ECO:0000313" key="2">
    <source>
        <dbReference type="EMBL" id="MDC8011386.1"/>
    </source>
</evidence>
<name>A0A9X3YI05_9GAMM</name>
<keyword evidence="3" id="KW-1185">Reference proteome</keyword>
<accession>A0A9X3YI05</accession>
<feature type="region of interest" description="Disordered" evidence="1">
    <location>
        <begin position="39"/>
        <end position="65"/>
    </location>
</feature>
<dbReference type="EMBL" id="JAOVZO020000001">
    <property type="protein sequence ID" value="MDC8011386.1"/>
    <property type="molecule type" value="Genomic_DNA"/>
</dbReference>
<protein>
    <submittedName>
        <fullName evidence="2">Uncharacterized protein</fullName>
    </submittedName>
</protein>
<dbReference type="AlphaFoldDB" id="A0A9X3YI05"/>
<proteinExistence type="predicted"/>